<dbReference type="SUPFAM" id="SSF74650">
    <property type="entry name" value="Galactose mutarotase-like"/>
    <property type="match status" value="1"/>
</dbReference>
<dbReference type="SMART" id="SM00191">
    <property type="entry name" value="Int_alpha"/>
    <property type="match status" value="6"/>
</dbReference>
<proteinExistence type="predicted"/>
<dbReference type="SUPFAM" id="SSF101908">
    <property type="entry name" value="Putative isomerase YbhE"/>
    <property type="match status" value="1"/>
</dbReference>
<feature type="signal peptide" evidence="4">
    <location>
        <begin position="1"/>
        <end position="23"/>
    </location>
</feature>
<evidence type="ECO:0000256" key="1">
    <source>
        <dbReference type="ARBA" id="ARBA00022729"/>
    </source>
</evidence>
<name>A0A2K8U3K9_9GAMM</name>
<protein>
    <recommendedName>
        <fullName evidence="5">Glucan biosynthesis periplasmic MdoG C-terminal domain-containing protein</fullName>
    </recommendedName>
</protein>
<dbReference type="InterPro" id="IPR007444">
    <property type="entry name" value="Glucan_biosyn_MdoG_C"/>
</dbReference>
<dbReference type="PANTHER" id="PTHR36220">
    <property type="entry name" value="UNNAMED PRODUCT"/>
    <property type="match status" value="1"/>
</dbReference>
<keyword evidence="7" id="KW-1185">Reference proteome</keyword>
<dbReference type="PANTHER" id="PTHR36220:SF1">
    <property type="entry name" value="GAMMA TUBULIN COMPLEX COMPONENT C-TERMINAL DOMAIN-CONTAINING PROTEIN"/>
    <property type="match status" value="1"/>
</dbReference>
<dbReference type="Proteomes" id="UP000232638">
    <property type="component" value="Chromosome"/>
</dbReference>
<dbReference type="GO" id="GO:0042597">
    <property type="term" value="C:periplasmic space"/>
    <property type="evidence" value="ECO:0007669"/>
    <property type="project" value="InterPro"/>
</dbReference>
<evidence type="ECO:0000313" key="6">
    <source>
        <dbReference type="EMBL" id="AUB79999.1"/>
    </source>
</evidence>
<dbReference type="InterPro" id="IPR028994">
    <property type="entry name" value="Integrin_alpha_N"/>
</dbReference>
<dbReference type="Pfam" id="PF04349">
    <property type="entry name" value="MdoG"/>
    <property type="match status" value="1"/>
</dbReference>
<dbReference type="AlphaFoldDB" id="A0A2K8U3K9"/>
<reference evidence="6 7" key="1">
    <citation type="submission" date="2017-03" db="EMBL/GenBank/DDBJ databases">
        <title>Complete genome sequence of Candidatus 'Thiodictyon syntrophicum' sp. nov. strain Cad16T, a photolithoautotroph purple sulfur bacterium isolated from an alpine meromictic lake.</title>
        <authorList>
            <person name="Luedin S.M."/>
            <person name="Pothier J.F."/>
            <person name="Danza F."/>
            <person name="Storelli N."/>
            <person name="Wittwer M."/>
            <person name="Tonolla M."/>
        </authorList>
    </citation>
    <scope>NUCLEOTIDE SEQUENCE [LARGE SCALE GENOMIC DNA]</scope>
    <source>
        <strain evidence="6 7">Cad16T</strain>
    </source>
</reference>
<dbReference type="InterPro" id="IPR011013">
    <property type="entry name" value="Gal_mutarotase_sf_dom"/>
</dbReference>
<keyword evidence="1 4" id="KW-0732">Signal</keyword>
<organism evidence="6 7">
    <name type="scientific">Candidatus Thiodictyon syntrophicum</name>
    <dbReference type="NCBI Taxonomy" id="1166950"/>
    <lineage>
        <taxon>Bacteria</taxon>
        <taxon>Pseudomonadati</taxon>
        <taxon>Pseudomonadota</taxon>
        <taxon>Gammaproteobacteria</taxon>
        <taxon>Chromatiales</taxon>
        <taxon>Chromatiaceae</taxon>
        <taxon>Thiodictyon</taxon>
    </lineage>
</organism>
<feature type="chain" id="PRO_5014817231" description="Glucan biosynthesis periplasmic MdoG C-terminal domain-containing protein" evidence="4">
    <location>
        <begin position="24"/>
        <end position="803"/>
    </location>
</feature>
<keyword evidence="3" id="KW-0325">Glycoprotein</keyword>
<dbReference type="InterPro" id="IPR014718">
    <property type="entry name" value="GH-type_carb-bd"/>
</dbReference>
<dbReference type="Pfam" id="PF14312">
    <property type="entry name" value="FG-GAP_2"/>
    <property type="match status" value="3"/>
</dbReference>
<sequence length="803" mass="85318">MPAHRLVLACLPVLLLTPRPGLTANPFPALDGDFAAVCQSAFERSHQPDTPPVSVPLPLFDPPQTGAKEDPGLVFEEYNRIEPRQFVYQDRFLWAKARPRGNVHREPIDLRFAPGMARPYSAGAYRLSDFDYGSPDIEPPLPTRIPAAARFITALNLGARRGAAPTWPQFAYLGGSGYVRLTGLDTGFGTSLRLSAYNVGDVEAKPRLTELYLRPLPYHRFAALGVIESAPFTACMQTVMSADLSTRMQTTLRFYPRAGYVGPVGALVSPIAMSSMFWKGEAQTPADPGDEAHDADTMTVCGQAAAPLQGLVPAVGARPVFRDFGPAPCFGLMQLDRTPSHYQTYDAADYARRVSLWVGDLQSDLAFSVKLMTYGSNYEGEDNVVAYAEFLDELPVPLAADDAATFSYTITASALPPPQPGPRIGLGGAVPGAITGAAVALGGETLAVGAPVILGRPGSAYLFSRTPDGLVAERRLTPDDGVPGDHFGSAMAMSGDTLAVSAPANGAVYVFVRRGQDWVQQARITIPMTYSFWTPGYPVAIAGDTLVVGLPGDDDRAGGRATDYGAVLVYRRQGEDWTREALLRAPDREPWDHFGEALAIDGDTLAVGAPGDDYPGAWEQGSVYLFRRDDGDWTQTAKLTEPGGWKDYGAAVALAGPRLLVGVPRAHGQGWRTAAGAVCAYARGADGWSRQQCLWPTDRQNGDQFGAAVSLAGRAALIGAPQARQGRGAAYVYRYARGTWNQGAELTGDPGFGGQFGAVLATDGDTALIGAPPAAGREETVPGQIYVFPPAVPGTRPAQGGAP</sequence>
<feature type="domain" description="Glucan biosynthesis periplasmic MdoG C-terminal" evidence="5">
    <location>
        <begin position="73"/>
        <end position="419"/>
    </location>
</feature>
<accession>A0A2K8U3K9</accession>
<evidence type="ECO:0000256" key="2">
    <source>
        <dbReference type="ARBA" id="ARBA00022737"/>
    </source>
</evidence>
<dbReference type="GO" id="GO:0003824">
    <property type="term" value="F:catalytic activity"/>
    <property type="evidence" value="ECO:0007669"/>
    <property type="project" value="InterPro"/>
</dbReference>
<keyword evidence="2" id="KW-0677">Repeat</keyword>
<dbReference type="Gene3D" id="2.70.98.10">
    <property type="match status" value="1"/>
</dbReference>
<dbReference type="InterPro" id="IPR013517">
    <property type="entry name" value="FG-GAP"/>
</dbReference>
<evidence type="ECO:0000256" key="3">
    <source>
        <dbReference type="ARBA" id="ARBA00023180"/>
    </source>
</evidence>
<dbReference type="InterPro" id="IPR013519">
    <property type="entry name" value="Int_alpha_beta-p"/>
</dbReference>
<evidence type="ECO:0000256" key="4">
    <source>
        <dbReference type="SAM" id="SignalP"/>
    </source>
</evidence>
<evidence type="ECO:0000259" key="5">
    <source>
        <dbReference type="Pfam" id="PF04349"/>
    </source>
</evidence>
<dbReference type="EMBL" id="CP020370">
    <property type="protein sequence ID" value="AUB79999.1"/>
    <property type="molecule type" value="Genomic_DNA"/>
</dbReference>
<evidence type="ECO:0000313" key="7">
    <source>
        <dbReference type="Proteomes" id="UP000232638"/>
    </source>
</evidence>
<dbReference type="Gene3D" id="2.130.10.130">
    <property type="entry name" value="Integrin alpha, N-terminal"/>
    <property type="match status" value="3"/>
</dbReference>
<dbReference type="OrthoDB" id="9782766at2"/>
<dbReference type="RefSeq" id="WP_100917810.1">
    <property type="nucleotide sequence ID" value="NZ_CP020370.1"/>
</dbReference>
<dbReference type="PROSITE" id="PS51470">
    <property type="entry name" value="FG_GAP"/>
    <property type="match status" value="1"/>
</dbReference>
<dbReference type="GO" id="GO:0016051">
    <property type="term" value="P:carbohydrate biosynthetic process"/>
    <property type="evidence" value="ECO:0007669"/>
    <property type="project" value="InterPro"/>
</dbReference>
<dbReference type="KEGG" id="tsy:THSYN_02810"/>
<gene>
    <name evidence="6" type="ORF">THSYN_02810</name>
</gene>
<dbReference type="GO" id="GO:0030246">
    <property type="term" value="F:carbohydrate binding"/>
    <property type="evidence" value="ECO:0007669"/>
    <property type="project" value="InterPro"/>
</dbReference>